<gene>
    <name evidence="3" type="ORF">Agub_g15696</name>
</gene>
<proteinExistence type="predicted"/>
<reference evidence="3 4" key="1">
    <citation type="journal article" date="2021" name="Sci. Rep.">
        <title>Genome sequencing of the multicellular alga Astrephomene provides insights into convergent evolution of germ-soma differentiation.</title>
        <authorList>
            <person name="Yamashita S."/>
            <person name="Yamamoto K."/>
            <person name="Matsuzaki R."/>
            <person name="Suzuki S."/>
            <person name="Yamaguchi H."/>
            <person name="Hirooka S."/>
            <person name="Minakuchi Y."/>
            <person name="Miyagishima S."/>
            <person name="Kawachi M."/>
            <person name="Toyoda A."/>
            <person name="Nozaki H."/>
        </authorList>
    </citation>
    <scope>NUCLEOTIDE SEQUENCE [LARGE SCALE GENOMIC DNA]</scope>
    <source>
        <strain evidence="3 4">NIES-4017</strain>
    </source>
</reference>
<comment type="caution">
    <text evidence="3">The sequence shown here is derived from an EMBL/GenBank/DDBJ whole genome shotgun (WGS) entry which is preliminary data.</text>
</comment>
<dbReference type="InterPro" id="IPR000595">
    <property type="entry name" value="cNMP-bd_dom"/>
</dbReference>
<dbReference type="EMBL" id="BMAR01000083">
    <property type="protein sequence ID" value="GFR53006.1"/>
    <property type="molecule type" value="Genomic_DNA"/>
</dbReference>
<organism evidence="3 4">
    <name type="scientific">Astrephomene gubernaculifera</name>
    <dbReference type="NCBI Taxonomy" id="47775"/>
    <lineage>
        <taxon>Eukaryota</taxon>
        <taxon>Viridiplantae</taxon>
        <taxon>Chlorophyta</taxon>
        <taxon>core chlorophytes</taxon>
        <taxon>Chlorophyceae</taxon>
        <taxon>CS clade</taxon>
        <taxon>Chlamydomonadales</taxon>
        <taxon>Astrephomenaceae</taxon>
        <taxon>Astrephomene</taxon>
    </lineage>
</organism>
<dbReference type="AlphaFoldDB" id="A0AAD3E3F2"/>
<evidence type="ECO:0000313" key="3">
    <source>
        <dbReference type="EMBL" id="GFR53006.1"/>
    </source>
</evidence>
<dbReference type="CDD" id="cd00038">
    <property type="entry name" value="CAP_ED"/>
    <property type="match status" value="1"/>
</dbReference>
<evidence type="ECO:0000259" key="2">
    <source>
        <dbReference type="PROSITE" id="PS50042"/>
    </source>
</evidence>
<dbReference type="InterPro" id="IPR018490">
    <property type="entry name" value="cNMP-bd_dom_sf"/>
</dbReference>
<evidence type="ECO:0000313" key="4">
    <source>
        <dbReference type="Proteomes" id="UP001054857"/>
    </source>
</evidence>
<feature type="domain" description="Cyclic nucleotide-binding" evidence="2">
    <location>
        <begin position="43"/>
        <end position="150"/>
    </location>
</feature>
<evidence type="ECO:0000256" key="1">
    <source>
        <dbReference type="SAM" id="MobiDB-lite"/>
    </source>
</evidence>
<feature type="region of interest" description="Disordered" evidence="1">
    <location>
        <begin position="1"/>
        <end position="21"/>
    </location>
</feature>
<dbReference type="InterPro" id="IPR014710">
    <property type="entry name" value="RmlC-like_jellyroll"/>
</dbReference>
<dbReference type="Proteomes" id="UP001054857">
    <property type="component" value="Unassembled WGS sequence"/>
</dbReference>
<dbReference type="PROSITE" id="PS50042">
    <property type="entry name" value="CNMP_BINDING_3"/>
    <property type="match status" value="1"/>
</dbReference>
<protein>
    <recommendedName>
        <fullName evidence="2">Cyclic nucleotide-binding domain-containing protein</fullName>
    </recommendedName>
</protein>
<dbReference type="SUPFAM" id="SSF51206">
    <property type="entry name" value="cAMP-binding domain-like"/>
    <property type="match status" value="1"/>
</dbReference>
<dbReference type="Gene3D" id="2.60.120.10">
    <property type="entry name" value="Jelly Rolls"/>
    <property type="match status" value="1"/>
</dbReference>
<name>A0AAD3E3F2_9CHLO</name>
<sequence length="259" mass="28027">MRQDACSHGPNFAAQRPGLASKPGHRTLEQIHEIANFLLQQAFFAGFERDQLLAIAYFVVSKHAEPGECVLSKDQPLEQWCLLLEGGVAVTRYSARRGCEQTTSGLTADGSWSEVALLHSSHPRRSCITVVGGPQGCVTLQLRHSDFNALTDPRHNLTLVPPEGTYPLVQPELPMHQRRAAAHALLCCCIRRLASARAPAVRTPEEAAELEPFLLALPAYATYPAELASCLAASCRTLRLPPGGLVYENGTLADAAVTV</sequence>
<accession>A0AAD3E3F2</accession>
<keyword evidence="4" id="KW-1185">Reference proteome</keyword>
<feature type="non-terminal residue" evidence="3">
    <location>
        <position position="1"/>
    </location>
</feature>